<dbReference type="InterPro" id="IPR003323">
    <property type="entry name" value="OTU_dom"/>
</dbReference>
<dbReference type="KEGG" id="dvv:114328475"/>
<dbReference type="PROSITE" id="PS50802">
    <property type="entry name" value="OTU"/>
    <property type="match status" value="1"/>
</dbReference>
<dbReference type="InterPro" id="IPR050704">
    <property type="entry name" value="Peptidase_C85-like"/>
</dbReference>
<dbReference type="CDD" id="cd22753">
    <property type="entry name" value="OTU_ALG13-like"/>
    <property type="match status" value="1"/>
</dbReference>
<dbReference type="SUPFAM" id="SSF54001">
    <property type="entry name" value="Cysteine proteinases"/>
    <property type="match status" value="1"/>
</dbReference>
<name>A0A6P7FIU0_DIAVI</name>
<organism evidence="4">
    <name type="scientific">Diabrotica virgifera virgifera</name>
    <name type="common">western corn rootworm</name>
    <dbReference type="NCBI Taxonomy" id="50390"/>
    <lineage>
        <taxon>Eukaryota</taxon>
        <taxon>Metazoa</taxon>
        <taxon>Ecdysozoa</taxon>
        <taxon>Arthropoda</taxon>
        <taxon>Hexapoda</taxon>
        <taxon>Insecta</taxon>
        <taxon>Pterygota</taxon>
        <taxon>Neoptera</taxon>
        <taxon>Endopterygota</taxon>
        <taxon>Coleoptera</taxon>
        <taxon>Polyphaga</taxon>
        <taxon>Cucujiformia</taxon>
        <taxon>Chrysomeloidea</taxon>
        <taxon>Chrysomelidae</taxon>
        <taxon>Galerucinae</taxon>
        <taxon>Diabroticina</taxon>
        <taxon>Diabroticites</taxon>
        <taxon>Diabrotica</taxon>
    </lineage>
</organism>
<evidence type="ECO:0000259" key="2">
    <source>
        <dbReference type="PROSITE" id="PS50802"/>
    </source>
</evidence>
<dbReference type="RefSeq" id="XP_028133134.1">
    <property type="nucleotide sequence ID" value="XM_028277333.1"/>
</dbReference>
<accession>A0A6P7FIU0</accession>
<protein>
    <submittedName>
        <fullName evidence="3 4">Protein ovarian tumor locus-like</fullName>
    </submittedName>
</protein>
<dbReference type="GO" id="GO:0004843">
    <property type="term" value="F:cysteine-type deubiquitinase activity"/>
    <property type="evidence" value="ECO:0007669"/>
    <property type="project" value="TreeGrafter"/>
</dbReference>
<dbReference type="PANTHER" id="PTHR12419">
    <property type="entry name" value="OTU DOMAIN CONTAINING PROTEIN"/>
    <property type="match status" value="1"/>
</dbReference>
<evidence type="ECO:0000256" key="1">
    <source>
        <dbReference type="SAM" id="MobiDB-lite"/>
    </source>
</evidence>
<dbReference type="OrthoDB" id="10017659at2759"/>
<dbReference type="Gene3D" id="3.90.70.80">
    <property type="match status" value="1"/>
</dbReference>
<feature type="domain" description="OTU" evidence="2">
    <location>
        <begin position="20"/>
        <end position="143"/>
    </location>
</feature>
<dbReference type="GO" id="GO:0016579">
    <property type="term" value="P:protein deubiquitination"/>
    <property type="evidence" value="ECO:0007669"/>
    <property type="project" value="TreeGrafter"/>
</dbReference>
<gene>
    <name evidence="3 4" type="primary">LOC114328475</name>
</gene>
<dbReference type="AlphaFoldDB" id="A0A6P7FIU0"/>
<feature type="region of interest" description="Disordered" evidence="1">
    <location>
        <begin position="340"/>
        <end position="370"/>
    </location>
</feature>
<dbReference type="InterPro" id="IPR049769">
    <property type="entry name" value="OTU_OTU"/>
</dbReference>
<feature type="compositionally biased region" description="Basic residues" evidence="1">
    <location>
        <begin position="349"/>
        <end position="362"/>
    </location>
</feature>
<reference evidence="3 4" key="1">
    <citation type="submission" date="2025-04" db="UniProtKB">
        <authorList>
            <consortium name="RefSeq"/>
        </authorList>
    </citation>
    <scope>IDENTIFICATION</scope>
    <source>
        <tissue evidence="3 4">Whole insect</tissue>
    </source>
</reference>
<dbReference type="InterPro" id="IPR038765">
    <property type="entry name" value="Papain-like_cys_pep_sf"/>
</dbReference>
<dbReference type="Pfam" id="PF02338">
    <property type="entry name" value="OTU"/>
    <property type="match status" value="1"/>
</dbReference>
<dbReference type="RefSeq" id="XP_028133135.1">
    <property type="nucleotide sequence ID" value="XM_028277334.1"/>
</dbReference>
<evidence type="ECO:0000313" key="3">
    <source>
        <dbReference type="RefSeq" id="XP_028133134.1"/>
    </source>
</evidence>
<proteinExistence type="predicted"/>
<evidence type="ECO:0000313" key="4">
    <source>
        <dbReference type="RefSeq" id="XP_028133135.1"/>
    </source>
</evidence>
<sequence>MGKRGKNPGAVDQWLDALGLYRKNVAYDETCLFRAISEQLHDCQVHHERVRRDCLTFARQYYKELSGDFDSPEKFLEHLDKLEKHMVICGNIELKIISARYNRGVTIFDATSQKIYNLSEEKFDKSFLLCVMDRDHYDVVYNKDHILTAGFCQSIVYKILYEDIFGIENVDDIVHNMLYDKGNIITQAELMMEKKRIIKESEDEELTKEELDEKLFNINPIASIAPFPFKIAKALDPNIYRNIEYDSWGETRRELRLGEWYYGDNKLILGTKCIFNDMNGFEKYECYIQEMIKDQNQCVVYITKLAQKRTVNYTDLSPEDDAKPWPLPYRFSKSVVITPTSPTLDRNSSKSKKRNAKEKKRTKSESSIMSAGAVVKHEPIENIEAYVGIPLQMHSQNTTENVSFTQTEPLSEAKVELTASQDVVATIDMENETSDNATWCQSGYHWPQYMTPAGDPFIWPTNSDQTQGMYNYNMKPMVASAPVTPSVIPYHDVNYPYYYNYHVETPQSYPQWSSPPFELQAPPPPKNQQKVQEQENIEVHQNYHETSQYINKVEVNNNYDPKMTDSRLSETPMINYVQQPETPIATERPVVNYASQGDMSVYAQHPCTPVEMYPTMSPVLQMPQMPPGTPILYSTAPTALTPEIAEVLVPTTPVIYTPSVEVSYVQPTQYIYPPTPPPSWYASPVTTQGFIFPQRP</sequence>
<dbReference type="PANTHER" id="PTHR12419:SF10">
    <property type="entry name" value="DEUBIQUITINASE OTUD6B"/>
    <property type="match status" value="1"/>
</dbReference>